<evidence type="ECO:0000256" key="3">
    <source>
        <dbReference type="HAMAP-Rule" id="MF_00272"/>
    </source>
</evidence>
<dbReference type="PANTHER" id="PTHR11715:SF3">
    <property type="entry name" value="GLYCINE CLEAVAGE SYSTEM H PROTEIN-RELATED"/>
    <property type="match status" value="1"/>
</dbReference>
<dbReference type="InterPro" id="IPR033753">
    <property type="entry name" value="GCV_H/Fam206"/>
</dbReference>
<feature type="modified residue" description="N6-lipoyllysine" evidence="3 4">
    <location>
        <position position="63"/>
    </location>
</feature>
<dbReference type="PANTHER" id="PTHR11715">
    <property type="entry name" value="GLYCINE CLEAVAGE SYSTEM H PROTEIN"/>
    <property type="match status" value="1"/>
</dbReference>
<dbReference type="NCBIfam" id="NF002270">
    <property type="entry name" value="PRK01202.1"/>
    <property type="match status" value="1"/>
</dbReference>
<dbReference type="Proteomes" id="UP000324781">
    <property type="component" value="Unassembled WGS sequence"/>
</dbReference>
<dbReference type="GO" id="GO:0019464">
    <property type="term" value="P:glycine decarboxylation via glycine cleavage system"/>
    <property type="evidence" value="ECO:0007669"/>
    <property type="project" value="UniProtKB-UniRule"/>
</dbReference>
<evidence type="ECO:0000256" key="1">
    <source>
        <dbReference type="ARBA" id="ARBA00009249"/>
    </source>
</evidence>
<gene>
    <name evidence="3" type="primary">gcvH</name>
    <name evidence="6" type="ORF">SAMN05444373_100917</name>
</gene>
<dbReference type="RefSeq" id="WP_149678127.1">
    <property type="nucleotide sequence ID" value="NZ_FQZP01000009.1"/>
</dbReference>
<dbReference type="PROSITE" id="PS00189">
    <property type="entry name" value="LIPOYL"/>
    <property type="match status" value="1"/>
</dbReference>
<evidence type="ECO:0000256" key="2">
    <source>
        <dbReference type="ARBA" id="ARBA00022823"/>
    </source>
</evidence>
<evidence type="ECO:0000259" key="5">
    <source>
        <dbReference type="PROSITE" id="PS50968"/>
    </source>
</evidence>
<dbReference type="InterPro" id="IPR017453">
    <property type="entry name" value="GCV_H_sub"/>
</dbReference>
<dbReference type="InterPro" id="IPR000089">
    <property type="entry name" value="Biotin_lipoyl"/>
</dbReference>
<dbReference type="InterPro" id="IPR003016">
    <property type="entry name" value="2-oxoA_DH_lipoyl-BS"/>
</dbReference>
<dbReference type="CDD" id="cd06848">
    <property type="entry name" value="GCS_H"/>
    <property type="match status" value="1"/>
</dbReference>
<dbReference type="NCBIfam" id="TIGR00527">
    <property type="entry name" value="gcvH"/>
    <property type="match status" value="1"/>
</dbReference>
<dbReference type="Gene3D" id="2.40.50.100">
    <property type="match status" value="1"/>
</dbReference>
<dbReference type="HAMAP" id="MF_00272">
    <property type="entry name" value="GcvH"/>
    <property type="match status" value="1"/>
</dbReference>
<dbReference type="PROSITE" id="PS50968">
    <property type="entry name" value="BIOTINYL_LIPOYL"/>
    <property type="match status" value="1"/>
</dbReference>
<reference evidence="6 7" key="1">
    <citation type="submission" date="2016-11" db="EMBL/GenBank/DDBJ databases">
        <authorList>
            <person name="Varghese N."/>
            <person name="Submissions S."/>
        </authorList>
    </citation>
    <scope>NUCLEOTIDE SEQUENCE [LARGE SCALE GENOMIC DNA]</scope>
    <source>
        <strain evidence="6 7">DSM 19027</strain>
    </source>
</reference>
<dbReference type="InterPro" id="IPR011053">
    <property type="entry name" value="Single_hybrid_motif"/>
</dbReference>
<sequence length="127" mass="13987">MKVLDGLKYSREHEWIRVEGNKAYVGITDYAQHSLGEIVFVELPEMDACLEAGDVLGVVESVKAASDVYAPVAGRVVEVNESLVDDPAGLNRDPYENWIAVLEITDDTSLDELMDASEYEAYCAGEE</sequence>
<keyword evidence="2 3" id="KW-0450">Lipoyl</keyword>
<dbReference type="SUPFAM" id="SSF51230">
    <property type="entry name" value="Single hybrid motif"/>
    <property type="match status" value="1"/>
</dbReference>
<comment type="function">
    <text evidence="3">The glycine cleavage system catalyzes the degradation of glycine. The H protein shuttles the methylamine group of glycine from the P protein to the T protein.</text>
</comment>
<protein>
    <recommendedName>
        <fullName evidence="3">Glycine cleavage system H protein</fullName>
    </recommendedName>
</protein>
<dbReference type="GO" id="GO:0005829">
    <property type="term" value="C:cytosol"/>
    <property type="evidence" value="ECO:0007669"/>
    <property type="project" value="TreeGrafter"/>
</dbReference>
<keyword evidence="7" id="KW-1185">Reference proteome</keyword>
<proteinExistence type="inferred from homology"/>
<comment type="similarity">
    <text evidence="1 3">Belongs to the GcvH family.</text>
</comment>
<evidence type="ECO:0000313" key="7">
    <source>
        <dbReference type="Proteomes" id="UP000324781"/>
    </source>
</evidence>
<evidence type="ECO:0000256" key="4">
    <source>
        <dbReference type="PIRSR" id="PIRSR617453-50"/>
    </source>
</evidence>
<dbReference type="OrthoDB" id="9796712at2"/>
<evidence type="ECO:0000313" key="6">
    <source>
        <dbReference type="EMBL" id="SHI77484.1"/>
    </source>
</evidence>
<dbReference type="AlphaFoldDB" id="A0A1M6DW58"/>
<name>A0A1M6DW58_9FIRM</name>
<accession>A0A1M6DW58</accession>
<feature type="domain" description="Lipoyl-binding" evidence="5">
    <location>
        <begin position="22"/>
        <end position="103"/>
    </location>
</feature>
<dbReference type="EMBL" id="FQZP01000009">
    <property type="protein sequence ID" value="SHI77484.1"/>
    <property type="molecule type" value="Genomic_DNA"/>
</dbReference>
<dbReference type="InterPro" id="IPR002930">
    <property type="entry name" value="GCV_H"/>
</dbReference>
<comment type="subunit">
    <text evidence="3">The glycine cleavage system is composed of four proteins: P, T, L and H.</text>
</comment>
<dbReference type="GO" id="GO:0009249">
    <property type="term" value="P:protein lipoylation"/>
    <property type="evidence" value="ECO:0007669"/>
    <property type="project" value="TreeGrafter"/>
</dbReference>
<organism evidence="6 7">
    <name type="scientific">Thermoclostridium caenicola</name>
    <dbReference type="NCBI Taxonomy" id="659425"/>
    <lineage>
        <taxon>Bacteria</taxon>
        <taxon>Bacillati</taxon>
        <taxon>Bacillota</taxon>
        <taxon>Clostridia</taxon>
        <taxon>Eubacteriales</taxon>
        <taxon>Oscillospiraceae</taxon>
        <taxon>Thermoclostridium</taxon>
    </lineage>
</organism>
<comment type="cofactor">
    <cofactor evidence="3">
        <name>(R)-lipoate</name>
        <dbReference type="ChEBI" id="CHEBI:83088"/>
    </cofactor>
    <text evidence="3">Binds 1 lipoyl cofactor covalently.</text>
</comment>
<dbReference type="GO" id="GO:0005960">
    <property type="term" value="C:glycine cleavage complex"/>
    <property type="evidence" value="ECO:0007669"/>
    <property type="project" value="InterPro"/>
</dbReference>
<dbReference type="Pfam" id="PF01597">
    <property type="entry name" value="GCV_H"/>
    <property type="match status" value="1"/>
</dbReference>